<evidence type="ECO:0000313" key="3">
    <source>
        <dbReference type="Proteomes" id="UP000289775"/>
    </source>
</evidence>
<feature type="transmembrane region" description="Helical" evidence="1">
    <location>
        <begin position="135"/>
        <end position="157"/>
    </location>
</feature>
<organism evidence="2 3">
    <name type="scientific">Flavobacterium beibuense</name>
    <dbReference type="NCBI Taxonomy" id="657326"/>
    <lineage>
        <taxon>Bacteria</taxon>
        <taxon>Pseudomonadati</taxon>
        <taxon>Bacteroidota</taxon>
        <taxon>Flavobacteriia</taxon>
        <taxon>Flavobacteriales</taxon>
        <taxon>Flavobacteriaceae</taxon>
        <taxon>Flavobacterium</taxon>
    </lineage>
</organism>
<dbReference type="Proteomes" id="UP000289775">
    <property type="component" value="Unassembled WGS sequence"/>
</dbReference>
<dbReference type="EMBL" id="JUIW01000001">
    <property type="protein sequence ID" value="RYJ45625.1"/>
    <property type="molecule type" value="Genomic_DNA"/>
</dbReference>
<evidence type="ECO:0000313" key="2">
    <source>
        <dbReference type="EMBL" id="RYJ45625.1"/>
    </source>
</evidence>
<evidence type="ECO:0008006" key="4">
    <source>
        <dbReference type="Google" id="ProtNLM"/>
    </source>
</evidence>
<evidence type="ECO:0000256" key="1">
    <source>
        <dbReference type="SAM" id="Phobius"/>
    </source>
</evidence>
<sequence length="194" mass="21670">MKKLLFNPFEKYTEKQLFITGFIMAALCSLVAYYLNARFDGILDMHLVNDVRFEAPFIDNLINIVTLSVFLFAAAITVNKKTRIIDILNTVLIARIIYCFLPIFNPEFISPGIDEKLLSIDPQDPQSLNLTALDYTAIGITAIVMIGALVWYITLLYNGFKTASNSKKVAHTIAFILAIIIAEVVSSLLISTIN</sequence>
<gene>
    <name evidence="2" type="ORF">NU09_0217</name>
</gene>
<keyword evidence="3" id="KW-1185">Reference proteome</keyword>
<reference evidence="2 3" key="1">
    <citation type="submission" date="2014-12" db="EMBL/GenBank/DDBJ databases">
        <title>Genome sequence of Flavobacterium beibuense RSKm HC5.</title>
        <authorList>
            <person name="Kim J.F."/>
            <person name="Song J.Y."/>
            <person name="Kwak M.-J."/>
            <person name="Lee S.-W."/>
        </authorList>
    </citation>
    <scope>NUCLEOTIDE SEQUENCE [LARGE SCALE GENOMIC DNA]</scope>
    <source>
        <strain evidence="2 3">RSKm HC5</strain>
    </source>
</reference>
<keyword evidence="1" id="KW-0812">Transmembrane</keyword>
<comment type="caution">
    <text evidence="2">The sequence shown here is derived from an EMBL/GenBank/DDBJ whole genome shotgun (WGS) entry which is preliminary data.</text>
</comment>
<feature type="transmembrane region" description="Helical" evidence="1">
    <location>
        <begin position="16"/>
        <end position="35"/>
    </location>
</feature>
<feature type="transmembrane region" description="Helical" evidence="1">
    <location>
        <begin position="55"/>
        <end position="77"/>
    </location>
</feature>
<proteinExistence type="predicted"/>
<feature type="transmembrane region" description="Helical" evidence="1">
    <location>
        <begin position="84"/>
        <end position="104"/>
    </location>
</feature>
<protein>
    <recommendedName>
        <fullName evidence="4">Yip1 domain-containing protein</fullName>
    </recommendedName>
</protein>
<name>A0A444WIK4_9FLAO</name>
<dbReference type="OrthoDB" id="1263582at2"/>
<feature type="transmembrane region" description="Helical" evidence="1">
    <location>
        <begin position="169"/>
        <end position="190"/>
    </location>
</feature>
<accession>A0A444WIK4</accession>
<dbReference type="RefSeq" id="WP_129749396.1">
    <property type="nucleotide sequence ID" value="NZ_JUIW01000001.1"/>
</dbReference>
<keyword evidence="1" id="KW-0472">Membrane</keyword>
<keyword evidence="1" id="KW-1133">Transmembrane helix</keyword>
<dbReference type="AlphaFoldDB" id="A0A444WIK4"/>